<comment type="caution">
    <text evidence="1">The sequence shown here is derived from an EMBL/GenBank/DDBJ whole genome shotgun (WGS) entry which is preliminary data.</text>
</comment>
<organism evidence="1 2">
    <name type="scientific">Vagococcus allomyrinae</name>
    <dbReference type="NCBI Taxonomy" id="2794353"/>
    <lineage>
        <taxon>Bacteria</taxon>
        <taxon>Bacillati</taxon>
        <taxon>Bacillota</taxon>
        <taxon>Bacilli</taxon>
        <taxon>Lactobacillales</taxon>
        <taxon>Enterococcaceae</taxon>
        <taxon>Vagococcus</taxon>
    </lineage>
</organism>
<sequence length="60" mass="6943">MTHKQGASLRLLALIDCFKEDLQEAERQSKQEPTEACQLLIHNSRSFLTQLSDVLYQDHN</sequence>
<dbReference type="EMBL" id="JAEEGA010000012">
    <property type="protein sequence ID" value="MBP1042888.1"/>
    <property type="molecule type" value="Genomic_DNA"/>
</dbReference>
<gene>
    <name evidence="1" type="ORF">I6N95_17875</name>
</gene>
<protein>
    <submittedName>
        <fullName evidence="1">Uncharacterized protein</fullName>
    </submittedName>
</protein>
<proteinExistence type="predicted"/>
<accession>A0A940PF86</accession>
<evidence type="ECO:0000313" key="1">
    <source>
        <dbReference type="EMBL" id="MBP1042888.1"/>
    </source>
</evidence>
<name>A0A940PF86_9ENTE</name>
<keyword evidence="2" id="KW-1185">Reference proteome</keyword>
<reference evidence="1" key="1">
    <citation type="submission" date="2020-12" db="EMBL/GenBank/DDBJ databases">
        <title>Vagococcus allomyrinae sp. nov. and Enterococcus lavae sp. nov., isolated from the larvae of Allomyrina dichotoma.</title>
        <authorList>
            <person name="Lee S.D."/>
        </authorList>
    </citation>
    <scope>NUCLEOTIDE SEQUENCE</scope>
    <source>
        <strain evidence="1">BWB3-3</strain>
    </source>
</reference>
<dbReference type="RefSeq" id="WP_209530546.1">
    <property type="nucleotide sequence ID" value="NZ_JAEEGA010000012.1"/>
</dbReference>
<evidence type="ECO:0000313" key="2">
    <source>
        <dbReference type="Proteomes" id="UP000674938"/>
    </source>
</evidence>
<dbReference type="Proteomes" id="UP000674938">
    <property type="component" value="Unassembled WGS sequence"/>
</dbReference>
<dbReference type="AlphaFoldDB" id="A0A940PF86"/>